<evidence type="ECO:0000256" key="2">
    <source>
        <dbReference type="SAM" id="SignalP"/>
    </source>
</evidence>
<keyword evidence="1" id="KW-0812">Transmembrane</keyword>
<keyword evidence="1" id="KW-1133">Transmembrane helix</keyword>
<name>A0ABD3G3V7_9STRA</name>
<evidence type="ECO:0000313" key="4">
    <source>
        <dbReference type="Proteomes" id="UP001632037"/>
    </source>
</evidence>
<dbReference type="EMBL" id="JBIMZQ010000003">
    <property type="protein sequence ID" value="KAL3672519.1"/>
    <property type="molecule type" value="Genomic_DNA"/>
</dbReference>
<dbReference type="AlphaFoldDB" id="A0ABD3G3V7"/>
<gene>
    <name evidence="3" type="ORF">V7S43_001819</name>
</gene>
<reference evidence="3 4" key="1">
    <citation type="submission" date="2024-09" db="EMBL/GenBank/DDBJ databases">
        <title>Genome sequencing and assembly of Phytophthora oleae, isolate VK10A, causative agent of rot of olive drupes.</title>
        <authorList>
            <person name="Conti Taguali S."/>
            <person name="Riolo M."/>
            <person name="La Spada F."/>
            <person name="Cacciola S.O."/>
            <person name="Dionisio G."/>
        </authorList>
    </citation>
    <scope>NUCLEOTIDE SEQUENCE [LARGE SCALE GENOMIC DNA]</scope>
    <source>
        <strain evidence="3 4">VK10A</strain>
    </source>
</reference>
<keyword evidence="1" id="KW-0472">Membrane</keyword>
<feature type="signal peptide" evidence="2">
    <location>
        <begin position="1"/>
        <end position="20"/>
    </location>
</feature>
<proteinExistence type="predicted"/>
<feature type="chain" id="PRO_5044885308" description="Intimal thickness related receptor IRP domain-containing protein" evidence="2">
    <location>
        <begin position="21"/>
        <end position="234"/>
    </location>
</feature>
<keyword evidence="2" id="KW-0732">Signal</keyword>
<protein>
    <recommendedName>
        <fullName evidence="5">Intimal thickness related receptor IRP domain-containing protein</fullName>
    </recommendedName>
</protein>
<keyword evidence="4" id="KW-1185">Reference proteome</keyword>
<accession>A0ABD3G3V7</accession>
<evidence type="ECO:0000313" key="3">
    <source>
        <dbReference type="EMBL" id="KAL3672519.1"/>
    </source>
</evidence>
<feature type="transmembrane region" description="Helical" evidence="1">
    <location>
        <begin position="150"/>
        <end position="169"/>
    </location>
</feature>
<feature type="transmembrane region" description="Helical" evidence="1">
    <location>
        <begin position="118"/>
        <end position="138"/>
    </location>
</feature>
<sequence length="234" mass="25935">MKCSPVVIVAVLAQVRACFCARLEAGAVNGIREVMIDSGGAPVLELDDQPQYATYWSKAQLILVEKQFGLTSKTSIEETTAWPLRWIEFLDGSWLNEILIQCERDPVFKAAITQNLSAMQAFVAFVSIGYAVVAMWLGPIKLTSWQRRTVLVTYSAAGTVQAIFLMHAFRFLDIRYAYPSTLALAVVFFVTFNLTNVLLVLESDEPEAAVQVQVQQIVEASSTRVITAQRAACF</sequence>
<dbReference type="Proteomes" id="UP001632037">
    <property type="component" value="Unassembled WGS sequence"/>
</dbReference>
<feature type="transmembrane region" description="Helical" evidence="1">
    <location>
        <begin position="181"/>
        <end position="201"/>
    </location>
</feature>
<comment type="caution">
    <text evidence="3">The sequence shown here is derived from an EMBL/GenBank/DDBJ whole genome shotgun (WGS) entry which is preliminary data.</text>
</comment>
<evidence type="ECO:0008006" key="5">
    <source>
        <dbReference type="Google" id="ProtNLM"/>
    </source>
</evidence>
<organism evidence="3 4">
    <name type="scientific">Phytophthora oleae</name>
    <dbReference type="NCBI Taxonomy" id="2107226"/>
    <lineage>
        <taxon>Eukaryota</taxon>
        <taxon>Sar</taxon>
        <taxon>Stramenopiles</taxon>
        <taxon>Oomycota</taxon>
        <taxon>Peronosporomycetes</taxon>
        <taxon>Peronosporales</taxon>
        <taxon>Peronosporaceae</taxon>
        <taxon>Phytophthora</taxon>
    </lineage>
</organism>
<evidence type="ECO:0000256" key="1">
    <source>
        <dbReference type="SAM" id="Phobius"/>
    </source>
</evidence>